<dbReference type="GO" id="GO:0006355">
    <property type="term" value="P:regulation of DNA-templated transcription"/>
    <property type="evidence" value="ECO:0007669"/>
    <property type="project" value="InterPro"/>
</dbReference>
<dbReference type="InterPro" id="IPR003593">
    <property type="entry name" value="AAA+_ATPase"/>
</dbReference>
<dbReference type="Pfam" id="PF02954">
    <property type="entry name" value="HTH_8"/>
    <property type="match status" value="1"/>
</dbReference>
<dbReference type="InterPro" id="IPR029016">
    <property type="entry name" value="GAF-like_dom_sf"/>
</dbReference>
<keyword evidence="4" id="KW-0238">DNA-binding</keyword>
<organism evidence="8 9">
    <name type="scientific">Paracidovorax wautersii</name>
    <dbReference type="NCBI Taxonomy" id="1177982"/>
    <lineage>
        <taxon>Bacteria</taxon>
        <taxon>Pseudomonadati</taxon>
        <taxon>Pseudomonadota</taxon>
        <taxon>Betaproteobacteria</taxon>
        <taxon>Burkholderiales</taxon>
        <taxon>Comamonadaceae</taxon>
        <taxon>Paracidovorax</taxon>
    </lineage>
</organism>
<keyword evidence="5" id="KW-0804">Transcription</keyword>
<comment type="caution">
    <text evidence="8">The sequence shown here is derived from an EMBL/GenBank/DDBJ whole genome shotgun (WGS) entry which is preliminary data.</text>
</comment>
<keyword evidence="1" id="KW-0547">Nucleotide-binding</keyword>
<dbReference type="SUPFAM" id="SSF52540">
    <property type="entry name" value="P-loop containing nucleoside triphosphate hydrolases"/>
    <property type="match status" value="1"/>
</dbReference>
<dbReference type="GO" id="GO:0043565">
    <property type="term" value="F:sequence-specific DNA binding"/>
    <property type="evidence" value="ECO:0007669"/>
    <property type="project" value="InterPro"/>
</dbReference>
<keyword evidence="2" id="KW-0067">ATP-binding</keyword>
<evidence type="ECO:0000256" key="2">
    <source>
        <dbReference type="ARBA" id="ARBA00022840"/>
    </source>
</evidence>
<dbReference type="Pfam" id="PF00158">
    <property type="entry name" value="Sigma54_activat"/>
    <property type="match status" value="1"/>
</dbReference>
<reference evidence="9" key="1">
    <citation type="journal article" date="2020" name="MBio">
        <title>Horizontal gene transfer to a defensive symbiont with a reduced genome amongst a multipartite beetle microbiome.</title>
        <authorList>
            <person name="Waterworth S.C."/>
            <person name="Florez L.V."/>
            <person name="Rees E.R."/>
            <person name="Hertweck C."/>
            <person name="Kaltenpoth M."/>
            <person name="Kwan J.C."/>
        </authorList>
    </citation>
    <scope>NUCLEOTIDE SEQUENCE [LARGE SCALE GENOMIC DNA]</scope>
</reference>
<dbReference type="PROSITE" id="PS00675">
    <property type="entry name" value="SIGMA54_INTERACT_1"/>
    <property type="match status" value="1"/>
</dbReference>
<sequence length="652" mass="69934">MPSALPFEHGLDASGRPPPLPLAQSRQRSRDFGLAASRAPDPELPSHADMAELLSRNEALRTHARPVMETLREQIAGTDSMVLLTDHHGTILHALGDDDFLVRASRVALRPGVTWSERQRGTNAIGTALAEGDAVQVHAGEHYLQANHVLTCACAPIRDPLGQVVGALDVSGDHRQPQGHTLALVRMSAQMVENHLFATHFERSIQLHFHARAEFVGTLVEGLVAFTPDGRFLSANRSGQFQLGLPLRALQAHTFASLFGASMAELLAHIWRQGLAPLRLRLHNGMTVVARASFDRPVQLSLSTPPPADTPPAPRAAPQPRERAGLAALADTHDAAITLAVQQARKVLDHAGISILIRGETGTGKEVFARALHQASRRRNGPFVAVNCAAIPDTLIESELFGYEEGAFTGARRKGHPGKVQQAHGGTLFLDEIGDMPLPMQGRLLRVLQEQVVTPLGGTRDVAVDVRIVSATHRDLHALMAQGLFRDDLYYRLDGLSLRLPALREREDLATLIDQLVATHAQAAGITPPPLDDVARALLLAHTWPGNFRQLHNVLRHAVLMAEDAGRAARIGLQHLPADFVAADAATPAPITPARPARGPAAAPPSPALQAITAQAVADALARHGGNVSAAARALAVSRNTVYRHLRRSGPG</sequence>
<dbReference type="Gene3D" id="1.10.8.60">
    <property type="match status" value="1"/>
</dbReference>
<dbReference type="EMBL" id="WNDQ01000045">
    <property type="protein sequence ID" value="KAF1019906.1"/>
    <property type="molecule type" value="Genomic_DNA"/>
</dbReference>
<dbReference type="InterPro" id="IPR025943">
    <property type="entry name" value="Sigma_54_int_dom_ATP-bd_2"/>
</dbReference>
<evidence type="ECO:0000256" key="5">
    <source>
        <dbReference type="ARBA" id="ARBA00023163"/>
    </source>
</evidence>
<dbReference type="PROSITE" id="PS00676">
    <property type="entry name" value="SIGMA54_INTERACT_2"/>
    <property type="match status" value="1"/>
</dbReference>
<dbReference type="GO" id="GO:0005524">
    <property type="term" value="F:ATP binding"/>
    <property type="evidence" value="ECO:0007669"/>
    <property type="project" value="UniProtKB-KW"/>
</dbReference>
<dbReference type="InterPro" id="IPR009057">
    <property type="entry name" value="Homeodomain-like_sf"/>
</dbReference>
<dbReference type="AlphaFoldDB" id="A0A7V8FMC4"/>
<feature type="region of interest" description="Disordered" evidence="6">
    <location>
        <begin position="1"/>
        <end position="46"/>
    </location>
</feature>
<dbReference type="PRINTS" id="PR01590">
    <property type="entry name" value="HTHFIS"/>
</dbReference>
<dbReference type="InterPro" id="IPR027417">
    <property type="entry name" value="P-loop_NTPase"/>
</dbReference>
<evidence type="ECO:0000256" key="6">
    <source>
        <dbReference type="SAM" id="MobiDB-lite"/>
    </source>
</evidence>
<dbReference type="PANTHER" id="PTHR32071:SF77">
    <property type="entry name" value="TRANSCRIPTIONAL REGULATORY PROTEIN"/>
    <property type="match status" value="1"/>
</dbReference>
<dbReference type="InterPro" id="IPR002078">
    <property type="entry name" value="Sigma_54_int"/>
</dbReference>
<evidence type="ECO:0000259" key="7">
    <source>
        <dbReference type="PROSITE" id="PS50045"/>
    </source>
</evidence>
<accession>A0A7V8FMC4</accession>
<protein>
    <submittedName>
        <fullName evidence="8">Acetoin catabolism regulatory protein</fullName>
    </submittedName>
</protein>
<proteinExistence type="predicted"/>
<keyword evidence="3" id="KW-0805">Transcription regulation</keyword>
<dbReference type="FunFam" id="3.40.50.300:FF:000006">
    <property type="entry name" value="DNA-binding transcriptional regulator NtrC"/>
    <property type="match status" value="1"/>
</dbReference>
<feature type="domain" description="Sigma-54 factor interaction" evidence="7">
    <location>
        <begin position="330"/>
        <end position="560"/>
    </location>
</feature>
<dbReference type="Gene3D" id="3.40.50.300">
    <property type="entry name" value="P-loop containing nucleotide triphosphate hydrolases"/>
    <property type="match status" value="1"/>
</dbReference>
<dbReference type="PROSITE" id="PS50045">
    <property type="entry name" value="SIGMA54_INTERACT_4"/>
    <property type="match status" value="1"/>
</dbReference>
<evidence type="ECO:0000256" key="1">
    <source>
        <dbReference type="ARBA" id="ARBA00022741"/>
    </source>
</evidence>
<evidence type="ECO:0000256" key="3">
    <source>
        <dbReference type="ARBA" id="ARBA00023015"/>
    </source>
</evidence>
<dbReference type="Proteomes" id="UP000461670">
    <property type="component" value="Unassembled WGS sequence"/>
</dbReference>
<dbReference type="InterPro" id="IPR058031">
    <property type="entry name" value="AAA_lid_NorR"/>
</dbReference>
<dbReference type="InterPro" id="IPR003018">
    <property type="entry name" value="GAF"/>
</dbReference>
<dbReference type="InterPro" id="IPR002197">
    <property type="entry name" value="HTH_Fis"/>
</dbReference>
<dbReference type="Gene3D" id="3.30.450.40">
    <property type="match status" value="1"/>
</dbReference>
<dbReference type="CDD" id="cd00009">
    <property type="entry name" value="AAA"/>
    <property type="match status" value="1"/>
</dbReference>
<dbReference type="Gene3D" id="1.10.10.60">
    <property type="entry name" value="Homeodomain-like"/>
    <property type="match status" value="1"/>
</dbReference>
<evidence type="ECO:0000256" key="4">
    <source>
        <dbReference type="ARBA" id="ARBA00023125"/>
    </source>
</evidence>
<evidence type="ECO:0000313" key="9">
    <source>
        <dbReference type="Proteomes" id="UP000461670"/>
    </source>
</evidence>
<evidence type="ECO:0000313" key="8">
    <source>
        <dbReference type="EMBL" id="KAF1019906.1"/>
    </source>
</evidence>
<dbReference type="SUPFAM" id="SSF46689">
    <property type="entry name" value="Homeodomain-like"/>
    <property type="match status" value="1"/>
</dbReference>
<feature type="region of interest" description="Disordered" evidence="6">
    <location>
        <begin position="300"/>
        <end position="322"/>
    </location>
</feature>
<dbReference type="SUPFAM" id="SSF55781">
    <property type="entry name" value="GAF domain-like"/>
    <property type="match status" value="1"/>
</dbReference>
<dbReference type="Pfam" id="PF25601">
    <property type="entry name" value="AAA_lid_14"/>
    <property type="match status" value="1"/>
</dbReference>
<gene>
    <name evidence="8" type="primary">acoR</name>
    <name evidence="8" type="ORF">GAK30_02854</name>
</gene>
<dbReference type="PANTHER" id="PTHR32071">
    <property type="entry name" value="TRANSCRIPTIONAL REGULATORY PROTEIN"/>
    <property type="match status" value="1"/>
</dbReference>
<dbReference type="InterPro" id="IPR025662">
    <property type="entry name" value="Sigma_54_int_dom_ATP-bd_1"/>
</dbReference>
<dbReference type="SMART" id="SM00382">
    <property type="entry name" value="AAA"/>
    <property type="match status" value="1"/>
</dbReference>
<name>A0A7V8FMC4_9BURK</name>
<dbReference type="Pfam" id="PF01590">
    <property type="entry name" value="GAF"/>
    <property type="match status" value="1"/>
</dbReference>
<feature type="compositionally biased region" description="Pro residues" evidence="6">
    <location>
        <begin position="304"/>
        <end position="317"/>
    </location>
</feature>